<dbReference type="Gene3D" id="1.10.760.10">
    <property type="entry name" value="Cytochrome c-like domain"/>
    <property type="match status" value="1"/>
</dbReference>
<dbReference type="InterPro" id="IPR009056">
    <property type="entry name" value="Cyt_c-like_dom"/>
</dbReference>
<protein>
    <submittedName>
        <fullName evidence="6">C-type cytochrome</fullName>
    </submittedName>
</protein>
<evidence type="ECO:0000256" key="1">
    <source>
        <dbReference type="ARBA" id="ARBA00022617"/>
    </source>
</evidence>
<evidence type="ECO:0000313" key="7">
    <source>
        <dbReference type="Proteomes" id="UP000606008"/>
    </source>
</evidence>
<sequence length="132" mass="13639">MPASDQLVAQVGASAGGTPVPTSAPKVLSADALAGKAVFEGNCAACHSVGSDKLLGPGLAGVRLRAPGEAWLQKWIRNSSAVIASGDVYAVKIFNDNGKIQMTSFASLTDLQIKQVLDYVDSQNVPVVLMVQ</sequence>
<name>A0ABX0QGJ2_9BACT</name>
<dbReference type="EMBL" id="WAEL01000003">
    <property type="protein sequence ID" value="NID10320.1"/>
    <property type="molecule type" value="Genomic_DNA"/>
</dbReference>
<dbReference type="PROSITE" id="PS51007">
    <property type="entry name" value="CYTC"/>
    <property type="match status" value="1"/>
</dbReference>
<proteinExistence type="predicted"/>
<comment type="caution">
    <text evidence="6">The sequence shown here is derived from an EMBL/GenBank/DDBJ whole genome shotgun (WGS) entry which is preliminary data.</text>
</comment>
<keyword evidence="7" id="KW-1185">Reference proteome</keyword>
<evidence type="ECO:0000256" key="2">
    <source>
        <dbReference type="ARBA" id="ARBA00022723"/>
    </source>
</evidence>
<keyword evidence="1 4" id="KW-0349">Heme</keyword>
<reference evidence="6" key="1">
    <citation type="submission" date="2024-05" db="EMBL/GenBank/DDBJ databases">
        <authorList>
            <person name="Jung D.-H."/>
        </authorList>
    </citation>
    <scope>NUCLEOTIDE SEQUENCE</scope>
    <source>
        <strain evidence="6">JA-25</strain>
    </source>
</reference>
<feature type="domain" description="Cytochrome c" evidence="5">
    <location>
        <begin position="30"/>
        <end position="124"/>
    </location>
</feature>
<evidence type="ECO:0000256" key="3">
    <source>
        <dbReference type="ARBA" id="ARBA00023004"/>
    </source>
</evidence>
<dbReference type="Proteomes" id="UP000606008">
    <property type="component" value="Unassembled WGS sequence"/>
</dbReference>
<dbReference type="InterPro" id="IPR036909">
    <property type="entry name" value="Cyt_c-like_dom_sf"/>
</dbReference>
<keyword evidence="2 4" id="KW-0479">Metal-binding</keyword>
<evidence type="ECO:0000313" key="6">
    <source>
        <dbReference type="EMBL" id="NID10320.1"/>
    </source>
</evidence>
<keyword evidence="3 4" id="KW-0408">Iron</keyword>
<gene>
    <name evidence="6" type="ORF">F7231_09045</name>
</gene>
<evidence type="ECO:0000256" key="4">
    <source>
        <dbReference type="PROSITE-ProRule" id="PRU00433"/>
    </source>
</evidence>
<dbReference type="Pfam" id="PF00034">
    <property type="entry name" value="Cytochrom_C"/>
    <property type="match status" value="1"/>
</dbReference>
<organism evidence="6 7">
    <name type="scientific">Fibrivirga algicola</name>
    <dbReference type="NCBI Taxonomy" id="2950420"/>
    <lineage>
        <taxon>Bacteria</taxon>
        <taxon>Pseudomonadati</taxon>
        <taxon>Bacteroidota</taxon>
        <taxon>Cytophagia</taxon>
        <taxon>Cytophagales</taxon>
        <taxon>Spirosomataceae</taxon>
        <taxon>Fibrivirga</taxon>
    </lineage>
</organism>
<accession>A0ABX0QGJ2</accession>
<dbReference type="SUPFAM" id="SSF46626">
    <property type="entry name" value="Cytochrome c"/>
    <property type="match status" value="1"/>
</dbReference>
<evidence type="ECO:0000259" key="5">
    <source>
        <dbReference type="PROSITE" id="PS51007"/>
    </source>
</evidence>